<gene>
    <name evidence="5" type="ORF">DEM34_18095</name>
</gene>
<accession>A0A2U2MW69</accession>
<dbReference type="InterPro" id="IPR011006">
    <property type="entry name" value="CheY-like_superfamily"/>
</dbReference>
<dbReference type="InterPro" id="IPR001789">
    <property type="entry name" value="Sig_transdc_resp-reg_receiver"/>
</dbReference>
<dbReference type="PANTHER" id="PTHR45339:SF1">
    <property type="entry name" value="HYBRID SIGNAL TRANSDUCTION HISTIDINE KINASE J"/>
    <property type="match status" value="1"/>
</dbReference>
<keyword evidence="1 3" id="KW-0597">Phosphoprotein</keyword>
<dbReference type="Proteomes" id="UP000245474">
    <property type="component" value="Unassembled WGS sequence"/>
</dbReference>
<keyword evidence="6" id="KW-1185">Reference proteome</keyword>
<evidence type="ECO:0000313" key="6">
    <source>
        <dbReference type="Proteomes" id="UP000245474"/>
    </source>
</evidence>
<dbReference type="GO" id="GO:0000160">
    <property type="term" value="P:phosphorelay signal transduction system"/>
    <property type="evidence" value="ECO:0007669"/>
    <property type="project" value="UniProtKB-KW"/>
</dbReference>
<dbReference type="RefSeq" id="WP_109680231.1">
    <property type="nucleotide sequence ID" value="NZ_CP086615.1"/>
</dbReference>
<reference evidence="5 6" key="1">
    <citation type="submission" date="2018-05" db="EMBL/GenBank/DDBJ databases">
        <title>Spiribacter halobius sp. nov., a moderately halophilic bacterium isolated from marine solar saltern.</title>
        <authorList>
            <person name="Zheng W.-S."/>
            <person name="Lu D.-C."/>
            <person name="Du Z.-J."/>
        </authorList>
    </citation>
    <scope>NUCLEOTIDE SEQUENCE [LARGE SCALE GENOMIC DNA]</scope>
    <source>
        <strain evidence="5 6">E85</strain>
    </source>
</reference>
<dbReference type="PROSITE" id="PS50110">
    <property type="entry name" value="RESPONSE_REGULATORY"/>
    <property type="match status" value="1"/>
</dbReference>
<comment type="caution">
    <text evidence="5">The sequence shown here is derived from an EMBL/GenBank/DDBJ whole genome shotgun (WGS) entry which is preliminary data.</text>
</comment>
<dbReference type="OrthoDB" id="5700660at2"/>
<evidence type="ECO:0000259" key="4">
    <source>
        <dbReference type="PROSITE" id="PS50110"/>
    </source>
</evidence>
<protein>
    <recommendedName>
        <fullName evidence="4">Response regulatory domain-containing protein</fullName>
    </recommendedName>
</protein>
<dbReference type="Gene3D" id="3.40.50.2300">
    <property type="match status" value="1"/>
</dbReference>
<dbReference type="AlphaFoldDB" id="A0A2U2MW69"/>
<evidence type="ECO:0000256" key="3">
    <source>
        <dbReference type="PROSITE-ProRule" id="PRU00169"/>
    </source>
</evidence>
<dbReference type="EMBL" id="QFFI01000049">
    <property type="protein sequence ID" value="PWG61108.1"/>
    <property type="molecule type" value="Genomic_DNA"/>
</dbReference>
<dbReference type="CDD" id="cd17546">
    <property type="entry name" value="REC_hyHK_CKI1_RcsC-like"/>
    <property type="match status" value="1"/>
</dbReference>
<dbReference type="Pfam" id="PF00072">
    <property type="entry name" value="Response_reg"/>
    <property type="match status" value="1"/>
</dbReference>
<feature type="modified residue" description="4-aspartylphosphate" evidence="3">
    <location>
        <position position="200"/>
    </location>
</feature>
<dbReference type="SMART" id="SM00448">
    <property type="entry name" value="REC"/>
    <property type="match status" value="1"/>
</dbReference>
<dbReference type="PANTHER" id="PTHR45339">
    <property type="entry name" value="HYBRID SIGNAL TRANSDUCTION HISTIDINE KINASE J"/>
    <property type="match status" value="1"/>
</dbReference>
<evidence type="ECO:0000256" key="1">
    <source>
        <dbReference type="ARBA" id="ARBA00022553"/>
    </source>
</evidence>
<name>A0A2U2MW69_9GAMM</name>
<evidence type="ECO:0000313" key="5">
    <source>
        <dbReference type="EMBL" id="PWG61108.1"/>
    </source>
</evidence>
<dbReference type="SUPFAM" id="SSF52172">
    <property type="entry name" value="CheY-like"/>
    <property type="match status" value="1"/>
</dbReference>
<keyword evidence="2" id="KW-0902">Two-component regulatory system</keyword>
<feature type="domain" description="Response regulatory" evidence="4">
    <location>
        <begin position="151"/>
        <end position="267"/>
    </location>
</feature>
<proteinExistence type="predicted"/>
<evidence type="ECO:0000256" key="2">
    <source>
        <dbReference type="ARBA" id="ARBA00023012"/>
    </source>
</evidence>
<organism evidence="5 6">
    <name type="scientific">Sediminicurvatus halobius</name>
    <dbReference type="NCBI Taxonomy" id="2182432"/>
    <lineage>
        <taxon>Bacteria</taxon>
        <taxon>Pseudomonadati</taxon>
        <taxon>Pseudomonadota</taxon>
        <taxon>Gammaproteobacteria</taxon>
        <taxon>Chromatiales</taxon>
        <taxon>Ectothiorhodospiraceae</taxon>
        <taxon>Sediminicurvatus</taxon>
    </lineage>
</organism>
<sequence>MSTRRFSLGIFGFSETERRVMASATRLAASRGREYSLLDGAARSGADIAIVDMDDPKAVADWGGAEADAPPALQVHRTPPEHADGDTVTLRRPFTVRRLLDGLDAVAMRNYRYVPSLVIGEASEGSGSADSEAVLQAASRAAESAERSGARALVVDDSAAVRRVMGIELGLFGVEVTYAETGEAALERLRDDTFDLVFLDLVLPGMDGYAVCKQIRRDPRLRRLMVIMLTGRGSRIDRIRGAMAGCTEYLTKPVAQEALHEVLRRHLLKESDHARQQSTGG</sequence>